<reference evidence="8 9" key="1">
    <citation type="submission" date="2021-10" db="EMBL/GenBank/DDBJ databases">
        <title>Lutispora strain m25 sp. nov., a thermophilic, non-spore-forming bacterium isolated from a lab-scale methanogenic bioreactor digesting anaerobic sludge.</title>
        <authorList>
            <person name="El Houari A."/>
            <person name="Mcdonald J."/>
        </authorList>
    </citation>
    <scope>NUCLEOTIDE SEQUENCE [LARGE SCALE GENOMIC DNA]</scope>
    <source>
        <strain evidence="9">m25</strain>
    </source>
</reference>
<evidence type="ECO:0000256" key="1">
    <source>
        <dbReference type="ARBA" id="ARBA00004651"/>
    </source>
</evidence>
<comment type="caution">
    <text evidence="8">The sequence shown here is derived from an EMBL/GenBank/DDBJ whole genome shotgun (WGS) entry which is preliminary data.</text>
</comment>
<dbReference type="PROSITE" id="PS51257">
    <property type="entry name" value="PROKAR_LIPOPROTEIN"/>
    <property type="match status" value="1"/>
</dbReference>
<dbReference type="PROSITE" id="PS01348">
    <property type="entry name" value="MRAY_2"/>
    <property type="match status" value="1"/>
</dbReference>
<keyword evidence="9" id="KW-1185">Reference proteome</keyword>
<keyword evidence="2" id="KW-1003">Cell membrane</keyword>
<feature type="transmembrane region" description="Helical" evidence="7">
    <location>
        <begin position="137"/>
        <end position="156"/>
    </location>
</feature>
<evidence type="ECO:0000256" key="4">
    <source>
        <dbReference type="ARBA" id="ARBA00022692"/>
    </source>
</evidence>
<dbReference type="GO" id="GO:0016740">
    <property type="term" value="F:transferase activity"/>
    <property type="evidence" value="ECO:0007669"/>
    <property type="project" value="UniProtKB-KW"/>
</dbReference>
<dbReference type="InterPro" id="IPR000715">
    <property type="entry name" value="Glycosyl_transferase_4"/>
</dbReference>
<organism evidence="8 9">
    <name type="scientific">Lutispora saccharofermentans</name>
    <dbReference type="NCBI Taxonomy" id="3024236"/>
    <lineage>
        <taxon>Bacteria</taxon>
        <taxon>Bacillati</taxon>
        <taxon>Bacillota</taxon>
        <taxon>Clostridia</taxon>
        <taxon>Lutisporales</taxon>
        <taxon>Lutisporaceae</taxon>
        <taxon>Lutispora</taxon>
    </lineage>
</organism>
<dbReference type="PANTHER" id="PTHR22926">
    <property type="entry name" value="PHOSPHO-N-ACETYLMURAMOYL-PENTAPEPTIDE-TRANSFERASE"/>
    <property type="match status" value="1"/>
</dbReference>
<protein>
    <submittedName>
        <fullName evidence="8">Undecaprenyl/decaprenyl-phosphate alpha-N-acetylglucosaminyl 1-phosphate transferase</fullName>
    </submittedName>
</protein>
<feature type="transmembrane region" description="Helical" evidence="7">
    <location>
        <begin position="72"/>
        <end position="88"/>
    </location>
</feature>
<accession>A0ABT1NB99</accession>
<keyword evidence="3 8" id="KW-0808">Transferase</keyword>
<dbReference type="CDD" id="cd06853">
    <property type="entry name" value="GT_WecA_like"/>
    <property type="match status" value="1"/>
</dbReference>
<feature type="transmembrane region" description="Helical" evidence="7">
    <location>
        <begin position="218"/>
        <end position="236"/>
    </location>
</feature>
<evidence type="ECO:0000256" key="7">
    <source>
        <dbReference type="SAM" id="Phobius"/>
    </source>
</evidence>
<evidence type="ECO:0000256" key="2">
    <source>
        <dbReference type="ARBA" id="ARBA00022475"/>
    </source>
</evidence>
<feature type="transmembrane region" description="Helical" evidence="7">
    <location>
        <begin position="163"/>
        <end position="182"/>
    </location>
</feature>
<feature type="transmembrane region" description="Helical" evidence="7">
    <location>
        <begin position="6"/>
        <end position="26"/>
    </location>
</feature>
<dbReference type="InterPro" id="IPR018480">
    <property type="entry name" value="PNAcMuramoyl-5peptid_Trfase_CS"/>
</dbReference>
<feature type="transmembrane region" description="Helical" evidence="7">
    <location>
        <begin position="188"/>
        <end position="206"/>
    </location>
</feature>
<dbReference type="Proteomes" id="UP001651880">
    <property type="component" value="Unassembled WGS sequence"/>
</dbReference>
<dbReference type="RefSeq" id="WP_255226039.1">
    <property type="nucleotide sequence ID" value="NZ_JAJEKE010000002.1"/>
</dbReference>
<feature type="transmembrane region" description="Helical" evidence="7">
    <location>
        <begin position="47"/>
        <end position="66"/>
    </location>
</feature>
<dbReference type="EMBL" id="JAJEKE010000002">
    <property type="protein sequence ID" value="MCQ1528517.1"/>
    <property type="molecule type" value="Genomic_DNA"/>
</dbReference>
<feature type="transmembrane region" description="Helical" evidence="7">
    <location>
        <begin position="294"/>
        <end position="313"/>
    </location>
</feature>
<evidence type="ECO:0000256" key="3">
    <source>
        <dbReference type="ARBA" id="ARBA00022679"/>
    </source>
</evidence>
<feature type="transmembrane region" description="Helical" evidence="7">
    <location>
        <begin position="319"/>
        <end position="339"/>
    </location>
</feature>
<dbReference type="Pfam" id="PF00953">
    <property type="entry name" value="Glycos_transf_4"/>
    <property type="match status" value="1"/>
</dbReference>
<keyword evidence="5 7" id="KW-1133">Transmembrane helix</keyword>
<feature type="transmembrane region" description="Helical" evidence="7">
    <location>
        <begin position="100"/>
        <end position="117"/>
    </location>
</feature>
<gene>
    <name evidence="8" type="ORF">LJD61_03000</name>
</gene>
<evidence type="ECO:0000313" key="8">
    <source>
        <dbReference type="EMBL" id="MCQ1528517.1"/>
    </source>
</evidence>
<sequence>MKDLFMAFAASAAFACAATPFVKRWAEKVKAIDVPKDNRRVHKKPTPLLGGLAIYFACLMSILLFVPLNEKVLGILAGATMIVICGYFDDIKSLSPKTKFAVQIIAAIIAIYCGVRIDRFTNPLYFIYKAKWIELGIFAYPVTLLWIVGLTNAFNLIDGLDGLAAGVSAISSVTLLTVAMLVGPEQPYILIMTAILAGATLGFLPYNFNPAKIFMGDTGALFLGYMLSVISVMGVLKSATALSILVPIFAMGLPIFDTLFAMIRRFASGKSMVEADKGHLHHRLLAKGYSQKKAVLTLYSVSAILGIGAIALVETKLKTAYILVFVVFLLASMGVKYLGLLDAGKGKNKLDA</sequence>
<evidence type="ECO:0000256" key="5">
    <source>
        <dbReference type="ARBA" id="ARBA00022989"/>
    </source>
</evidence>
<evidence type="ECO:0000313" key="9">
    <source>
        <dbReference type="Proteomes" id="UP001651880"/>
    </source>
</evidence>
<feature type="transmembrane region" description="Helical" evidence="7">
    <location>
        <begin position="242"/>
        <end position="263"/>
    </location>
</feature>
<name>A0ABT1NB99_9FIRM</name>
<comment type="subcellular location">
    <subcellularLocation>
        <location evidence="1">Cell membrane</location>
        <topology evidence="1">Multi-pass membrane protein</topology>
    </subcellularLocation>
</comment>
<dbReference type="PANTHER" id="PTHR22926:SF3">
    <property type="entry name" value="UNDECAPRENYL-PHOSPHATE ALPHA-N-ACETYLGLUCOSAMINYL 1-PHOSPHATE TRANSFERASE"/>
    <property type="match status" value="1"/>
</dbReference>
<evidence type="ECO:0000256" key="6">
    <source>
        <dbReference type="ARBA" id="ARBA00023136"/>
    </source>
</evidence>
<keyword evidence="4 7" id="KW-0812">Transmembrane</keyword>
<keyword evidence="6 7" id="KW-0472">Membrane</keyword>
<proteinExistence type="predicted"/>